<name>A0A7S3FZ04_9EUKA</name>
<keyword evidence="1" id="KW-0812">Transmembrane</keyword>
<protein>
    <submittedName>
        <fullName evidence="2">Uncharacterized protein</fullName>
    </submittedName>
</protein>
<dbReference type="GO" id="GO:0045273">
    <property type="term" value="C:respiratory chain complex II (succinate dehydrogenase)"/>
    <property type="evidence" value="ECO:0007669"/>
    <property type="project" value="InterPro"/>
</dbReference>
<reference evidence="2" key="1">
    <citation type="submission" date="2021-01" db="EMBL/GenBank/DDBJ databases">
        <authorList>
            <person name="Corre E."/>
            <person name="Pelletier E."/>
            <person name="Niang G."/>
            <person name="Scheremetjew M."/>
            <person name="Finn R."/>
            <person name="Kale V."/>
            <person name="Holt S."/>
            <person name="Cochrane G."/>
            <person name="Meng A."/>
            <person name="Brown T."/>
            <person name="Cohen L."/>
        </authorList>
    </citation>
    <scope>NUCLEOTIDE SEQUENCE</scope>
    <source>
        <strain evidence="2">NIES-2562</strain>
    </source>
</reference>
<sequence length="133" mass="14148">MAGLLGGFKKEEWLNGFPGIQFVVTAKDRNLKPWGDAEIEEFARQNPEEGKNLKAIRSAGMTSLAGAAAGAATMSLMLMRSTKSIVGAGAGAFAGFIGGFIVSEQATAFTHGMANINVTATNRAFYDWLEKRD</sequence>
<keyword evidence="1" id="KW-1133">Transmembrane helix</keyword>
<dbReference type="InterPro" id="IPR034574">
    <property type="entry name" value="SDH6"/>
</dbReference>
<evidence type="ECO:0000256" key="1">
    <source>
        <dbReference type="SAM" id="Phobius"/>
    </source>
</evidence>
<dbReference type="AlphaFoldDB" id="A0A7S3FZ04"/>
<proteinExistence type="predicted"/>
<keyword evidence="1" id="KW-0472">Membrane</keyword>
<evidence type="ECO:0000313" key="2">
    <source>
        <dbReference type="EMBL" id="CAE0241219.1"/>
    </source>
</evidence>
<organism evidence="2">
    <name type="scientific">Palpitomonas bilix</name>
    <dbReference type="NCBI Taxonomy" id="652834"/>
    <lineage>
        <taxon>Eukaryota</taxon>
        <taxon>Eukaryota incertae sedis</taxon>
    </lineage>
</organism>
<gene>
    <name evidence="2" type="ORF">PBIL07802_LOCUS3381</name>
</gene>
<feature type="transmembrane region" description="Helical" evidence="1">
    <location>
        <begin position="85"/>
        <end position="103"/>
    </location>
</feature>
<dbReference type="EMBL" id="HBIB01005617">
    <property type="protein sequence ID" value="CAE0241219.1"/>
    <property type="molecule type" value="Transcribed_RNA"/>
</dbReference>
<accession>A0A7S3FZ04</accession>
<dbReference type="PANTHER" id="PTHR36708">
    <property type="entry name" value="SUCCINATE DEHYDROGENASE SUBUNIT 6, MITOCHONDRIAL"/>
    <property type="match status" value="1"/>
</dbReference>
<dbReference type="PANTHER" id="PTHR36708:SF1">
    <property type="entry name" value="SUCCINATE DEHYDROGENASE SUBUNIT 6, MITOCHONDRIAL"/>
    <property type="match status" value="1"/>
</dbReference>